<dbReference type="InterPro" id="IPR013780">
    <property type="entry name" value="Glyco_hydro_b"/>
</dbReference>
<dbReference type="Pfam" id="PF21365">
    <property type="entry name" value="Glyco_hydro_31_3rd"/>
    <property type="match status" value="1"/>
</dbReference>
<dbReference type="Gene3D" id="3.20.20.80">
    <property type="entry name" value="Glycosidases"/>
    <property type="match status" value="1"/>
</dbReference>
<dbReference type="Proteomes" id="UP000323505">
    <property type="component" value="Unassembled WGS sequence"/>
</dbReference>
<evidence type="ECO:0000256" key="2">
    <source>
        <dbReference type="ARBA" id="ARBA00022801"/>
    </source>
</evidence>
<dbReference type="InterPro" id="IPR011013">
    <property type="entry name" value="Gal_mutarotase_sf_dom"/>
</dbReference>
<evidence type="ECO:0000313" key="7">
    <source>
        <dbReference type="EMBL" id="TYK44494.1"/>
    </source>
</evidence>
<evidence type="ECO:0000259" key="6">
    <source>
        <dbReference type="Pfam" id="PF21365"/>
    </source>
</evidence>
<dbReference type="InterPro" id="IPR000322">
    <property type="entry name" value="Glyco_hydro_31_TIM"/>
</dbReference>
<reference evidence="7 8" key="1">
    <citation type="submission" date="2019-08" db="EMBL/GenBank/DDBJ databases">
        <title>Actinomadura sp. nov. CYP1-5 isolated from mountain soil.</title>
        <authorList>
            <person name="Songsumanus A."/>
            <person name="Kuncharoen N."/>
            <person name="Kudo T."/>
            <person name="Yuki M."/>
            <person name="Igarashi Y."/>
            <person name="Tanasupawat S."/>
        </authorList>
    </citation>
    <scope>NUCLEOTIDE SEQUENCE [LARGE SCALE GENOMIC DNA]</scope>
    <source>
        <strain evidence="7 8">CYP1-5</strain>
    </source>
</reference>
<dbReference type="EMBL" id="VSRQ01000008">
    <property type="protein sequence ID" value="TYK44494.1"/>
    <property type="molecule type" value="Genomic_DNA"/>
</dbReference>
<dbReference type="SUPFAM" id="SSF51011">
    <property type="entry name" value="Glycosyl hydrolase domain"/>
    <property type="match status" value="1"/>
</dbReference>
<dbReference type="Gene3D" id="2.60.40.1760">
    <property type="entry name" value="glycosyl hydrolase (family 31)"/>
    <property type="match status" value="1"/>
</dbReference>
<evidence type="ECO:0000259" key="5">
    <source>
        <dbReference type="Pfam" id="PF01055"/>
    </source>
</evidence>
<comment type="caution">
    <text evidence="7">The sequence shown here is derived from an EMBL/GenBank/DDBJ whole genome shotgun (WGS) entry which is preliminary data.</text>
</comment>
<dbReference type="SUPFAM" id="SSF51445">
    <property type="entry name" value="(Trans)glycosidases"/>
    <property type="match status" value="1"/>
</dbReference>
<dbReference type="InterPro" id="IPR050985">
    <property type="entry name" value="Alpha-glycosidase_related"/>
</dbReference>
<dbReference type="Gene3D" id="2.60.40.1180">
    <property type="entry name" value="Golgi alpha-mannosidase II"/>
    <property type="match status" value="1"/>
</dbReference>
<feature type="domain" description="Glycosyl hydrolase family 31 C-terminal" evidence="6">
    <location>
        <begin position="613"/>
        <end position="696"/>
    </location>
</feature>
<dbReference type="PANTHER" id="PTHR43053">
    <property type="entry name" value="GLYCOSIDASE FAMILY 31"/>
    <property type="match status" value="1"/>
</dbReference>
<dbReference type="InterPro" id="IPR017853">
    <property type="entry name" value="GH"/>
</dbReference>
<accession>A0A5D3F9B2</accession>
<keyword evidence="2 4" id="KW-0378">Hydrolase</keyword>
<dbReference type="CDD" id="cd06592">
    <property type="entry name" value="GH31_NET37"/>
    <property type="match status" value="1"/>
</dbReference>
<organism evidence="7 8">
    <name type="scientific">Actinomadura decatromicini</name>
    <dbReference type="NCBI Taxonomy" id="2604572"/>
    <lineage>
        <taxon>Bacteria</taxon>
        <taxon>Bacillati</taxon>
        <taxon>Actinomycetota</taxon>
        <taxon>Actinomycetes</taxon>
        <taxon>Streptosporangiales</taxon>
        <taxon>Thermomonosporaceae</taxon>
        <taxon>Actinomadura</taxon>
    </lineage>
</organism>
<dbReference type="AlphaFoldDB" id="A0A5D3F9B2"/>
<evidence type="ECO:0000256" key="3">
    <source>
        <dbReference type="ARBA" id="ARBA00023295"/>
    </source>
</evidence>
<dbReference type="GO" id="GO:0030246">
    <property type="term" value="F:carbohydrate binding"/>
    <property type="evidence" value="ECO:0007669"/>
    <property type="project" value="InterPro"/>
</dbReference>
<sequence>MLANCLKHTQMSRSVSGEAGSVTCEVSVSRKRLLRALACLTLVPPLFAVVPAAAAGPELRRSGDDLTLTNGDYSVVIGVSPFSITTKRAGRTVLATASAGAFDFTGPKGSRTSPTSVRRFGLANGVLDLTVATTDRRATLRVKIKPEADRYGLETAVQGVKATRVGVHFDLASAGHWYGQGEARSDAEGDPHLLQPWPLDAARGKEQVNDPAFGPASYLMVEPFWFTQSAAGIYVDTGNLMHVSLGRERKGVADLSVADTSSLKTTVFVEPTPRAVYQDYIGIAGKPEKSDAPPDQFESPLWNSWAQFYNDVDQKSFLEYARALHAKGLPGHTMSLDSGWMKHYGDFVFNDKFPNPKAMSDEIHAMNYRFGVWVTQWINMDADNYAIAKQKGYLLKSKGDPSKPCVVTWWNGEAGLVDLGNAAAYRWYENNLRDLQRRYGIDGFKFDTRFFDEGCAPAKGLTAADYRRLGAELADGFDQQSVGVRVHWTGAQKYGFVTRMLDKGTDFPSLQAAVKQNLAVSTVGYPFVETDMIGGSMGQAPPSKDVLVRWAQAAAAMPLVYSSTSPIRVYDQVHKKWVTYPPEVARYYTAAMRLHKALNPYIQDQVKRAVASGEPIMKPLFFTFPDDRATYSIPDEWLLGDSLLAAPVLSKGTSRSVHLPPGRWYDVARRKEVGGGDLKAYKADLGTLPLFVRMGTEDTSRLISVLGSR</sequence>
<proteinExistence type="inferred from homology"/>
<name>A0A5D3F9B2_9ACTN</name>
<gene>
    <name evidence="7" type="ORF">FXF68_34050</name>
</gene>
<evidence type="ECO:0000256" key="4">
    <source>
        <dbReference type="RuleBase" id="RU361185"/>
    </source>
</evidence>
<feature type="domain" description="Glycoside hydrolase family 31 TIM barrel" evidence="5">
    <location>
        <begin position="307"/>
        <end position="602"/>
    </location>
</feature>
<dbReference type="GO" id="GO:0004553">
    <property type="term" value="F:hydrolase activity, hydrolyzing O-glycosyl compounds"/>
    <property type="evidence" value="ECO:0007669"/>
    <property type="project" value="InterPro"/>
</dbReference>
<keyword evidence="8" id="KW-1185">Reference proteome</keyword>
<dbReference type="PANTHER" id="PTHR43053:SF4">
    <property type="entry name" value="MYOGENESIS-REGULATING GLYCOSIDASE"/>
    <property type="match status" value="1"/>
</dbReference>
<evidence type="ECO:0000256" key="1">
    <source>
        <dbReference type="ARBA" id="ARBA00007806"/>
    </source>
</evidence>
<evidence type="ECO:0000313" key="8">
    <source>
        <dbReference type="Proteomes" id="UP000323505"/>
    </source>
</evidence>
<dbReference type="GO" id="GO:0005975">
    <property type="term" value="P:carbohydrate metabolic process"/>
    <property type="evidence" value="ECO:0007669"/>
    <property type="project" value="InterPro"/>
</dbReference>
<keyword evidence="3 4" id="KW-0326">Glycosidase</keyword>
<protein>
    <submittedName>
        <fullName evidence="7">Glycosyl hydrolase family 31</fullName>
    </submittedName>
</protein>
<comment type="similarity">
    <text evidence="1 4">Belongs to the glycosyl hydrolase 31 family.</text>
</comment>
<dbReference type="InterPro" id="IPR048395">
    <property type="entry name" value="Glyco_hydro_31_C"/>
</dbReference>
<dbReference type="SUPFAM" id="SSF74650">
    <property type="entry name" value="Galactose mutarotase-like"/>
    <property type="match status" value="1"/>
</dbReference>
<dbReference type="Pfam" id="PF01055">
    <property type="entry name" value="Glyco_hydro_31_2nd"/>
    <property type="match status" value="1"/>
</dbReference>